<organism evidence="2 3">
    <name type="scientific">Plakobranchus ocellatus</name>
    <dbReference type="NCBI Taxonomy" id="259542"/>
    <lineage>
        <taxon>Eukaryota</taxon>
        <taxon>Metazoa</taxon>
        <taxon>Spiralia</taxon>
        <taxon>Lophotrochozoa</taxon>
        <taxon>Mollusca</taxon>
        <taxon>Gastropoda</taxon>
        <taxon>Heterobranchia</taxon>
        <taxon>Euthyneura</taxon>
        <taxon>Panpulmonata</taxon>
        <taxon>Sacoglossa</taxon>
        <taxon>Placobranchoidea</taxon>
        <taxon>Plakobranchidae</taxon>
        <taxon>Plakobranchus</taxon>
    </lineage>
</organism>
<name>A0AAV4BR02_9GAST</name>
<feature type="region of interest" description="Disordered" evidence="1">
    <location>
        <begin position="1"/>
        <end position="24"/>
    </location>
</feature>
<evidence type="ECO:0000313" key="3">
    <source>
        <dbReference type="Proteomes" id="UP000735302"/>
    </source>
</evidence>
<dbReference type="AlphaFoldDB" id="A0AAV4BR02"/>
<gene>
    <name evidence="2" type="ORF">PoB_004774300</name>
</gene>
<dbReference type="Proteomes" id="UP000735302">
    <property type="component" value="Unassembled WGS sequence"/>
</dbReference>
<evidence type="ECO:0000256" key="1">
    <source>
        <dbReference type="SAM" id="MobiDB-lite"/>
    </source>
</evidence>
<sequence>MVMKFATRTQDFKSKGRPKQTPDLTVDRLPVQKNVHQLISNHKYQKNETHPHRNPTSPIRLFGNELVHSTLIVRRKGR</sequence>
<protein>
    <submittedName>
        <fullName evidence="2">Uncharacterized protein</fullName>
    </submittedName>
</protein>
<proteinExistence type="predicted"/>
<reference evidence="2 3" key="1">
    <citation type="journal article" date="2021" name="Elife">
        <title>Chloroplast acquisition without the gene transfer in kleptoplastic sea slugs, Plakobranchus ocellatus.</title>
        <authorList>
            <person name="Maeda T."/>
            <person name="Takahashi S."/>
            <person name="Yoshida T."/>
            <person name="Shimamura S."/>
            <person name="Takaki Y."/>
            <person name="Nagai Y."/>
            <person name="Toyoda A."/>
            <person name="Suzuki Y."/>
            <person name="Arimoto A."/>
            <person name="Ishii H."/>
            <person name="Satoh N."/>
            <person name="Nishiyama T."/>
            <person name="Hasebe M."/>
            <person name="Maruyama T."/>
            <person name="Minagawa J."/>
            <person name="Obokata J."/>
            <person name="Shigenobu S."/>
        </authorList>
    </citation>
    <scope>NUCLEOTIDE SEQUENCE [LARGE SCALE GENOMIC DNA]</scope>
</reference>
<evidence type="ECO:0000313" key="2">
    <source>
        <dbReference type="EMBL" id="GFO21238.1"/>
    </source>
</evidence>
<dbReference type="EMBL" id="BLXT01005251">
    <property type="protein sequence ID" value="GFO21238.1"/>
    <property type="molecule type" value="Genomic_DNA"/>
</dbReference>
<comment type="caution">
    <text evidence="2">The sequence shown here is derived from an EMBL/GenBank/DDBJ whole genome shotgun (WGS) entry which is preliminary data.</text>
</comment>
<keyword evidence="3" id="KW-1185">Reference proteome</keyword>
<accession>A0AAV4BR02</accession>